<dbReference type="AlphaFoldDB" id="A0A8J7DZ20"/>
<evidence type="ECO:0000259" key="1">
    <source>
        <dbReference type="Pfam" id="PF13453"/>
    </source>
</evidence>
<keyword evidence="3" id="KW-1185">Reference proteome</keyword>
<accession>A0A8J7DZ20</accession>
<dbReference type="Proteomes" id="UP000654482">
    <property type="component" value="Unassembled WGS sequence"/>
</dbReference>
<gene>
    <name evidence="2" type="ORF">IQ249_18175</name>
</gene>
<protein>
    <submittedName>
        <fullName evidence="2">Zf-TFIIB domain-containing protein</fullName>
    </submittedName>
</protein>
<dbReference type="InterPro" id="IPR027392">
    <property type="entry name" value="TF_Znf"/>
</dbReference>
<dbReference type="Pfam" id="PF13453">
    <property type="entry name" value="Zn_ribbon_TFIIB"/>
    <property type="match status" value="2"/>
</dbReference>
<dbReference type="EMBL" id="JADEWZ010000031">
    <property type="protein sequence ID" value="MBE9117830.1"/>
    <property type="molecule type" value="Genomic_DNA"/>
</dbReference>
<dbReference type="RefSeq" id="WP_194030914.1">
    <property type="nucleotide sequence ID" value="NZ_JADEWZ010000031.1"/>
</dbReference>
<feature type="domain" description="Transcription factor zinc-finger" evidence="1">
    <location>
        <begin position="75"/>
        <end position="115"/>
    </location>
</feature>
<proteinExistence type="predicted"/>
<sequence>MKCPKCSKEELVDSVLADDLAVKTCKACKGSWIASEDYQTWQAKQPQEKVTPEELGEKLNIEFGQSPLDTRAALCPECSRYLSRAKVKLKTPFFVDRCQQCSGIWCDYGEWDILAQLGLHRSIEQLFERKWQAQVEQQQLLNSERQAMVEKMGDKVAEQVFEIAEVLSQHPHGDFALAYLMRKVVSLQETQRR</sequence>
<evidence type="ECO:0000313" key="3">
    <source>
        <dbReference type="Proteomes" id="UP000654482"/>
    </source>
</evidence>
<name>A0A8J7DZ20_9CYAN</name>
<feature type="domain" description="Transcription factor zinc-finger" evidence="1">
    <location>
        <begin position="2"/>
        <end position="42"/>
    </location>
</feature>
<reference evidence="2" key="1">
    <citation type="submission" date="2020-10" db="EMBL/GenBank/DDBJ databases">
        <authorList>
            <person name="Castelo-Branco R."/>
            <person name="Eusebio N."/>
            <person name="Adriana R."/>
            <person name="Vieira A."/>
            <person name="Brugerolle De Fraissinette N."/>
            <person name="Rezende De Castro R."/>
            <person name="Schneider M.P."/>
            <person name="Vasconcelos V."/>
            <person name="Leao P.N."/>
        </authorList>
    </citation>
    <scope>NUCLEOTIDE SEQUENCE</scope>
    <source>
        <strain evidence="2">LEGE 07157</strain>
    </source>
</reference>
<comment type="caution">
    <text evidence="2">The sequence shown here is derived from an EMBL/GenBank/DDBJ whole genome shotgun (WGS) entry which is preliminary data.</text>
</comment>
<organism evidence="2 3">
    <name type="scientific">Lusitaniella coriacea LEGE 07157</name>
    <dbReference type="NCBI Taxonomy" id="945747"/>
    <lineage>
        <taxon>Bacteria</taxon>
        <taxon>Bacillati</taxon>
        <taxon>Cyanobacteriota</taxon>
        <taxon>Cyanophyceae</taxon>
        <taxon>Spirulinales</taxon>
        <taxon>Lusitaniellaceae</taxon>
        <taxon>Lusitaniella</taxon>
    </lineage>
</organism>
<evidence type="ECO:0000313" key="2">
    <source>
        <dbReference type="EMBL" id="MBE9117830.1"/>
    </source>
</evidence>